<proteinExistence type="predicted"/>
<keyword evidence="1 2" id="KW-0238">DNA-binding</keyword>
<name>A0AB35U186_9FIRM</name>
<evidence type="ECO:0000259" key="3">
    <source>
        <dbReference type="PROSITE" id="PS50977"/>
    </source>
</evidence>
<protein>
    <submittedName>
        <fullName evidence="4">TetR/AcrR family transcriptional regulator</fullName>
    </submittedName>
</protein>
<accession>A0AB35U186</accession>
<evidence type="ECO:0000256" key="2">
    <source>
        <dbReference type="PROSITE-ProRule" id="PRU00335"/>
    </source>
</evidence>
<dbReference type="RefSeq" id="WP_370595277.1">
    <property type="nucleotide sequence ID" value="NZ_JALBUR010000001.1"/>
</dbReference>
<reference evidence="4 5" key="1">
    <citation type="submission" date="2022-03" db="EMBL/GenBank/DDBJ databases">
        <title>Novel taxa within the pig intestine.</title>
        <authorList>
            <person name="Wylensek D."/>
            <person name="Bishof K."/>
            <person name="Afrizal A."/>
            <person name="Clavel T."/>
        </authorList>
    </citation>
    <scope>NUCLEOTIDE SEQUENCE [LARGE SCALE GENOMIC DNA]</scope>
    <source>
        <strain evidence="4 5">CLA-KB-P133</strain>
    </source>
</reference>
<dbReference type="PANTHER" id="PTHR43479">
    <property type="entry name" value="ACREF/ENVCD OPERON REPRESSOR-RELATED"/>
    <property type="match status" value="1"/>
</dbReference>
<organism evidence="4 5">
    <name type="scientific">Grylomicrobium aquisgranensis</name>
    <dbReference type="NCBI Taxonomy" id="2926318"/>
    <lineage>
        <taxon>Bacteria</taxon>
        <taxon>Bacillati</taxon>
        <taxon>Bacillota</taxon>
        <taxon>Erysipelotrichia</taxon>
        <taxon>Erysipelotrichales</taxon>
        <taxon>Erysipelotrichaceae</taxon>
        <taxon>Grylomicrobium</taxon>
    </lineage>
</organism>
<dbReference type="PRINTS" id="PR00455">
    <property type="entry name" value="HTHTETR"/>
</dbReference>
<evidence type="ECO:0000313" key="5">
    <source>
        <dbReference type="Proteomes" id="UP001286174"/>
    </source>
</evidence>
<dbReference type="Proteomes" id="UP001286174">
    <property type="component" value="Unassembled WGS sequence"/>
</dbReference>
<dbReference type="InterPro" id="IPR023772">
    <property type="entry name" value="DNA-bd_HTH_TetR-type_CS"/>
</dbReference>
<dbReference type="InterPro" id="IPR050624">
    <property type="entry name" value="HTH-type_Tx_Regulator"/>
</dbReference>
<sequence>MKDSKNTEERKQEFVDAAEKLFKENGIMDTTVNNIVKELDVAKGLFYYYFKSKDDVIDAISQKYNDAFNQSMMKDMSSTDWKQQVDQFIDNCIQSFADMDAKLQGKRDDVDLSALSSRSVHEAKQASSRALRTLLEEGNRIKKTAICDADYYADLITGGIAYMVSKGDRDAEKIKEIVWDLINRSGKDENNE</sequence>
<keyword evidence="5" id="KW-1185">Reference proteome</keyword>
<dbReference type="Pfam" id="PF00440">
    <property type="entry name" value="TetR_N"/>
    <property type="match status" value="1"/>
</dbReference>
<dbReference type="InterPro" id="IPR001647">
    <property type="entry name" value="HTH_TetR"/>
</dbReference>
<dbReference type="InterPro" id="IPR009057">
    <property type="entry name" value="Homeodomain-like_sf"/>
</dbReference>
<dbReference type="SUPFAM" id="SSF46689">
    <property type="entry name" value="Homeodomain-like"/>
    <property type="match status" value="1"/>
</dbReference>
<feature type="DNA-binding region" description="H-T-H motif" evidence="2">
    <location>
        <begin position="31"/>
        <end position="50"/>
    </location>
</feature>
<feature type="domain" description="HTH tetR-type" evidence="3">
    <location>
        <begin position="8"/>
        <end position="68"/>
    </location>
</feature>
<evidence type="ECO:0000313" key="4">
    <source>
        <dbReference type="EMBL" id="MDX8418585.1"/>
    </source>
</evidence>
<dbReference type="Gene3D" id="1.10.357.10">
    <property type="entry name" value="Tetracycline Repressor, domain 2"/>
    <property type="match status" value="1"/>
</dbReference>
<dbReference type="PROSITE" id="PS01081">
    <property type="entry name" value="HTH_TETR_1"/>
    <property type="match status" value="1"/>
</dbReference>
<dbReference type="AlphaFoldDB" id="A0AB35U186"/>
<gene>
    <name evidence="4" type="ORF">MOZ60_00590</name>
</gene>
<comment type="caution">
    <text evidence="4">The sequence shown here is derived from an EMBL/GenBank/DDBJ whole genome shotgun (WGS) entry which is preliminary data.</text>
</comment>
<dbReference type="PROSITE" id="PS50977">
    <property type="entry name" value="HTH_TETR_2"/>
    <property type="match status" value="1"/>
</dbReference>
<dbReference type="PANTHER" id="PTHR43479:SF11">
    <property type="entry name" value="ACREF_ENVCD OPERON REPRESSOR-RELATED"/>
    <property type="match status" value="1"/>
</dbReference>
<dbReference type="GO" id="GO:0003677">
    <property type="term" value="F:DNA binding"/>
    <property type="evidence" value="ECO:0007669"/>
    <property type="project" value="UniProtKB-UniRule"/>
</dbReference>
<dbReference type="EMBL" id="JALBUR010000001">
    <property type="protein sequence ID" value="MDX8418585.1"/>
    <property type="molecule type" value="Genomic_DNA"/>
</dbReference>
<evidence type="ECO:0000256" key="1">
    <source>
        <dbReference type="ARBA" id="ARBA00023125"/>
    </source>
</evidence>